<dbReference type="Pfam" id="PF07023">
    <property type="entry name" value="DUF1315"/>
    <property type="match status" value="1"/>
</dbReference>
<evidence type="ECO:0000313" key="1">
    <source>
        <dbReference type="EMBL" id="CED70991.1"/>
    </source>
</evidence>
<gene>
    <name evidence="1" type="ORF">AWOD_I_0898</name>
</gene>
<dbReference type="Proteomes" id="UP000032427">
    <property type="component" value="Chromosome 1"/>
</dbReference>
<accession>A0A090IK27</accession>
<keyword evidence="2" id="KW-1185">Reference proteome</keyword>
<dbReference type="HOGENOM" id="CLU_150108_0_1_6"/>
<dbReference type="PATRIC" id="fig|80852.17.peg.911"/>
<reference evidence="2" key="1">
    <citation type="submission" date="2014-09" db="EMBL/GenBank/DDBJ databases">
        <authorList>
            <person name="Hjerde E."/>
        </authorList>
    </citation>
    <scope>NUCLEOTIDE SEQUENCE [LARGE SCALE GENOMIC DNA]</scope>
    <source>
        <strain evidence="2">06/09/139</strain>
    </source>
</reference>
<dbReference type="EMBL" id="LN554846">
    <property type="protein sequence ID" value="CED70991.1"/>
    <property type="molecule type" value="Genomic_DNA"/>
</dbReference>
<dbReference type="KEGG" id="awd:AWOD_I_0898"/>
<dbReference type="InterPro" id="IPR009749">
    <property type="entry name" value="DUF1315"/>
</dbReference>
<evidence type="ECO:0000313" key="2">
    <source>
        <dbReference type="Proteomes" id="UP000032427"/>
    </source>
</evidence>
<dbReference type="AlphaFoldDB" id="A0A090IK27"/>
<dbReference type="STRING" id="80852.AWOD_I_0898"/>
<protein>
    <recommendedName>
        <fullName evidence="3">General negative regulator of transcription subunit 1</fullName>
    </recommendedName>
</protein>
<sequence length="94" mass="10633">MDVNKLLESMTPDVFQNLQYAVETGKWHNGTPLSAEQRSTCMQAMMLYQSKHNKDAQHMTVAEGGEIAFKSKAELKKQFSKGQEDIVRVNISLD</sequence>
<proteinExistence type="predicted"/>
<name>A0A090IK27_9GAMM</name>
<organism evidence="1 2">
    <name type="scientific">Aliivibrio wodanis</name>
    <dbReference type="NCBI Taxonomy" id="80852"/>
    <lineage>
        <taxon>Bacteria</taxon>
        <taxon>Pseudomonadati</taxon>
        <taxon>Pseudomonadota</taxon>
        <taxon>Gammaproteobacteria</taxon>
        <taxon>Vibrionales</taxon>
        <taxon>Vibrionaceae</taxon>
        <taxon>Aliivibrio</taxon>
    </lineage>
</organism>
<evidence type="ECO:0008006" key="3">
    <source>
        <dbReference type="Google" id="ProtNLM"/>
    </source>
</evidence>